<dbReference type="InterPro" id="IPR011990">
    <property type="entry name" value="TPR-like_helical_dom_sf"/>
</dbReference>
<gene>
    <name evidence="5" type="ordered locus">Sthe_2333</name>
</gene>
<proteinExistence type="predicted"/>
<feature type="repeat" description="TPR" evidence="3">
    <location>
        <begin position="74"/>
        <end position="107"/>
    </location>
</feature>
<organism evidence="5 6">
    <name type="scientific">Sphaerobacter thermophilus (strain ATCC 49802 / DSM 20745 / KCCM 41009 / NCIMB 13125 / S 6022)</name>
    <dbReference type="NCBI Taxonomy" id="479434"/>
    <lineage>
        <taxon>Bacteria</taxon>
        <taxon>Pseudomonadati</taxon>
        <taxon>Thermomicrobiota</taxon>
        <taxon>Thermomicrobia</taxon>
        <taxon>Sphaerobacterales</taxon>
        <taxon>Sphaerobacterineae</taxon>
        <taxon>Sphaerobacteraceae</taxon>
        <taxon>Sphaerobacter</taxon>
    </lineage>
</organism>
<dbReference type="SUPFAM" id="SSF48452">
    <property type="entry name" value="TPR-like"/>
    <property type="match status" value="2"/>
</dbReference>
<evidence type="ECO:0000256" key="1">
    <source>
        <dbReference type="ARBA" id="ARBA00022737"/>
    </source>
</evidence>
<feature type="repeat" description="TPR" evidence="3">
    <location>
        <begin position="40"/>
        <end position="73"/>
    </location>
</feature>
<keyword evidence="2 3" id="KW-0802">TPR repeat</keyword>
<feature type="region of interest" description="Disordered" evidence="4">
    <location>
        <begin position="352"/>
        <end position="493"/>
    </location>
</feature>
<dbReference type="InParanoid" id="D1C7A8"/>
<dbReference type="PANTHER" id="PTHR45586">
    <property type="entry name" value="TPR REPEAT-CONTAINING PROTEIN PA4667"/>
    <property type="match status" value="1"/>
</dbReference>
<keyword evidence="1" id="KW-0677">Repeat</keyword>
<accession>D1C7A8</accession>
<reference evidence="6" key="1">
    <citation type="submission" date="2009-11" db="EMBL/GenBank/DDBJ databases">
        <title>The complete chromosome 1 of Sphaerobacter thermophilus DSM 20745.</title>
        <authorList>
            <person name="Lucas S."/>
            <person name="Copeland A."/>
            <person name="Lapidus A."/>
            <person name="Glavina del Rio T."/>
            <person name="Dalin E."/>
            <person name="Tice H."/>
            <person name="Bruce D."/>
            <person name="Goodwin L."/>
            <person name="Pitluck S."/>
            <person name="Kyrpides N."/>
            <person name="Mavromatis K."/>
            <person name="Ivanova N."/>
            <person name="Mikhailova N."/>
            <person name="LaButti K.M."/>
            <person name="Clum A."/>
            <person name="Sun H.I."/>
            <person name="Brettin T."/>
            <person name="Detter J.C."/>
            <person name="Han C."/>
            <person name="Larimer F."/>
            <person name="Land M."/>
            <person name="Hauser L."/>
            <person name="Markowitz V."/>
            <person name="Cheng J.F."/>
            <person name="Hugenholtz P."/>
            <person name="Woyke T."/>
            <person name="Wu D."/>
            <person name="Steenblock K."/>
            <person name="Schneider S."/>
            <person name="Pukall R."/>
            <person name="Goeker M."/>
            <person name="Klenk H.P."/>
            <person name="Eisen J.A."/>
        </authorList>
    </citation>
    <scope>NUCLEOTIDE SEQUENCE [LARGE SCALE GENOMIC DNA]</scope>
    <source>
        <strain evidence="6">ATCC 49802 / DSM 20745 / S 6022</strain>
    </source>
</reference>
<dbReference type="InterPro" id="IPR051012">
    <property type="entry name" value="CellSynth/LPSAsmb/PSIAsmb"/>
</dbReference>
<dbReference type="EMBL" id="CP001823">
    <property type="protein sequence ID" value="ACZ39754.1"/>
    <property type="molecule type" value="Genomic_DNA"/>
</dbReference>
<evidence type="ECO:0000313" key="5">
    <source>
        <dbReference type="EMBL" id="ACZ39754.1"/>
    </source>
</evidence>
<reference evidence="5 6" key="2">
    <citation type="journal article" date="2010" name="Stand. Genomic Sci.">
        <title>Complete genome sequence of Desulfohalobium retbaense type strain (HR(100)).</title>
        <authorList>
            <person name="Spring S."/>
            <person name="Nolan M."/>
            <person name="Lapidus A."/>
            <person name="Glavina Del Rio T."/>
            <person name="Copeland A."/>
            <person name="Tice H."/>
            <person name="Cheng J.F."/>
            <person name="Lucas S."/>
            <person name="Land M."/>
            <person name="Chen F."/>
            <person name="Bruce D."/>
            <person name="Goodwin L."/>
            <person name="Pitluck S."/>
            <person name="Ivanova N."/>
            <person name="Mavromatis K."/>
            <person name="Mikhailova N."/>
            <person name="Pati A."/>
            <person name="Chen A."/>
            <person name="Palaniappan K."/>
            <person name="Hauser L."/>
            <person name="Chang Y.J."/>
            <person name="Jeffries C.D."/>
            <person name="Munk C."/>
            <person name="Kiss H."/>
            <person name="Chain P."/>
            <person name="Han C."/>
            <person name="Brettin T."/>
            <person name="Detter J.C."/>
            <person name="Schuler E."/>
            <person name="Goker M."/>
            <person name="Rohde M."/>
            <person name="Bristow J."/>
            <person name="Eisen J.A."/>
            <person name="Markowitz V."/>
            <person name="Hugenholtz P."/>
            <person name="Kyrpides N.C."/>
            <person name="Klenk H.P."/>
        </authorList>
    </citation>
    <scope>NUCLEOTIDE SEQUENCE [LARGE SCALE GENOMIC DNA]</scope>
    <source>
        <strain evidence="6">ATCC 49802 / DSM 20745 / S 6022</strain>
    </source>
</reference>
<evidence type="ECO:0000313" key="6">
    <source>
        <dbReference type="Proteomes" id="UP000002027"/>
    </source>
</evidence>
<feature type="region of interest" description="Disordered" evidence="4">
    <location>
        <begin position="300"/>
        <end position="330"/>
    </location>
</feature>
<keyword evidence="6" id="KW-1185">Reference proteome</keyword>
<protein>
    <submittedName>
        <fullName evidence="5">Tetratricopeptide TPR_2 repeat protein</fullName>
    </submittedName>
</protein>
<dbReference type="KEGG" id="sti:Sthe_2333"/>
<dbReference type="InterPro" id="IPR019734">
    <property type="entry name" value="TPR_rpt"/>
</dbReference>
<dbReference type="STRING" id="479434.Sthe_2333"/>
<dbReference type="PROSITE" id="PS50005">
    <property type="entry name" value="TPR"/>
    <property type="match status" value="2"/>
</dbReference>
<dbReference type="Proteomes" id="UP000002027">
    <property type="component" value="Chromosome 1"/>
</dbReference>
<feature type="region of interest" description="Disordered" evidence="4">
    <location>
        <begin position="687"/>
        <end position="716"/>
    </location>
</feature>
<dbReference type="HOGENOM" id="CLU_342855_0_0_0"/>
<name>D1C7A8_SPHTD</name>
<dbReference type="RefSeq" id="WP_012872795.1">
    <property type="nucleotide sequence ID" value="NC_013523.1"/>
</dbReference>
<sequence>MPALLLAEAVQQAQDAIGAGDYRRAVETCRQVLHSYPDCVTAHRLLGEAYLEQRDEASAERAFTAALQRDPQCVGAYVGLGLIAETRREPEKALAFFQAAWEIAPTRNDLRERVVRLASDTYGPEGRLQLTRAALGSIHYQAGRWGRAVNECAAVLAEYPGRVDVRLRLAEALWRRGEWERAAANCRAVLEQSPGAFGALVLLADIERRLGNDEEAAKLRERVRAADPDGSRAAEMLAAVPDRVDFFLPAEPPVVEELAEPAVDVERPRIGPAPDFTAPEIDETPPAAMWESVAPEPAIPVEDAPDAADPFDVPLPSDQELESARPDNLSTAGYTGLLRSLEDSGIEPFDAAAFGDNEAGLPPWVLEPEEPAPTEPEPVVSEAAEPEPPAAAAEPAPEPAEEEPDLSALLGVSSDQEIEAARPDDGPLSGYTGILRSLEDTGLAPFDPEMTGEPAAALPDETPEETPEPEPDFAVPDAAAELDAGETDTSDVLAGDWDSIDQEIREAIPGEMPRGYTDELRSLDAAGIEPFTFDDEEIPFFQRTRQDDVLPVAEELAAAEEAPVAEEAADTETDIESLGALEVPGEEEVPALAADAADEADAERLLDEVDLAALEGDVEPSLAETDLAGLEEEVEPAPTEAVVDEAPTLPDREEVVDAAAFSSAIERLGVGPELVERARDAKEELIASGRISGDQPLEPAADTDAAPVEPEGGEPEGVDLAALEDAVREQPDASDARLALAEGLVAAGQAEAALEHYQWLYRHAPDQSEAVIRGLTRITELAPEVVPAAHRLLGAIYRKRGDVHLASRHYGLAVSRAQGRRGERRG</sequence>
<dbReference type="OrthoDB" id="137016at2"/>
<dbReference type="eggNOG" id="COG3118">
    <property type="taxonomic scope" value="Bacteria"/>
</dbReference>
<dbReference type="AlphaFoldDB" id="D1C7A8"/>
<dbReference type="PANTHER" id="PTHR45586:SF1">
    <property type="entry name" value="LIPOPOLYSACCHARIDE ASSEMBLY PROTEIN B"/>
    <property type="match status" value="1"/>
</dbReference>
<dbReference type="SMART" id="SM00028">
    <property type="entry name" value="TPR"/>
    <property type="match status" value="7"/>
</dbReference>
<evidence type="ECO:0000256" key="4">
    <source>
        <dbReference type="SAM" id="MobiDB-lite"/>
    </source>
</evidence>
<dbReference type="Pfam" id="PF14561">
    <property type="entry name" value="TPR_20"/>
    <property type="match status" value="1"/>
</dbReference>
<dbReference type="Gene3D" id="1.25.40.10">
    <property type="entry name" value="Tetratricopeptide repeat domain"/>
    <property type="match status" value="2"/>
</dbReference>
<evidence type="ECO:0000256" key="3">
    <source>
        <dbReference type="PROSITE-ProRule" id="PRU00339"/>
    </source>
</evidence>
<dbReference type="eggNOG" id="COG0457">
    <property type="taxonomic scope" value="Bacteria"/>
</dbReference>
<dbReference type="Pfam" id="PF13432">
    <property type="entry name" value="TPR_16"/>
    <property type="match status" value="2"/>
</dbReference>
<feature type="compositionally biased region" description="Acidic residues" evidence="4">
    <location>
        <begin position="461"/>
        <end position="471"/>
    </location>
</feature>
<evidence type="ECO:0000256" key="2">
    <source>
        <dbReference type="ARBA" id="ARBA00022803"/>
    </source>
</evidence>
<feature type="compositionally biased region" description="Low complexity" evidence="4">
    <location>
        <begin position="300"/>
        <end position="316"/>
    </location>
</feature>